<reference evidence="1 2" key="1">
    <citation type="submission" date="2016-10" db="EMBL/GenBank/DDBJ databases">
        <authorList>
            <person name="de Groot N.N."/>
        </authorList>
    </citation>
    <scope>NUCLEOTIDE SEQUENCE [LARGE SCALE GENOMIC DNA]</scope>
    <source>
        <strain evidence="1 2">DSM 9179</strain>
    </source>
</reference>
<accession>A0A1I0MXW4</accession>
<sequence length="132" mass="15567">MYYKIVNHFDIECLEDFNQYQLLKTNVIDEKDKLRNFANVIENAKSTIETFDDNYGATRHPGADLGGYVLIFPTIEHTELFLEKIMGQYSLQPECVEFQDILEQDGKMEWVMQIYILSSDYCLVLIFPRKNH</sequence>
<dbReference type="RefSeq" id="WP_092450653.1">
    <property type="nucleotide sequence ID" value="NZ_FOJI01000002.1"/>
</dbReference>
<name>A0A1I0MXW4_9FIRM</name>
<organism evidence="1 2">
    <name type="scientific">[Clostridium] fimetarium</name>
    <dbReference type="NCBI Taxonomy" id="99656"/>
    <lineage>
        <taxon>Bacteria</taxon>
        <taxon>Bacillati</taxon>
        <taxon>Bacillota</taxon>
        <taxon>Clostridia</taxon>
        <taxon>Lachnospirales</taxon>
        <taxon>Lachnospiraceae</taxon>
    </lineage>
</organism>
<proteinExistence type="predicted"/>
<evidence type="ECO:0000313" key="2">
    <source>
        <dbReference type="Proteomes" id="UP000199701"/>
    </source>
</evidence>
<dbReference type="STRING" id="99656.SAMN05421659_102239"/>
<dbReference type="AlphaFoldDB" id="A0A1I0MXW4"/>
<keyword evidence="2" id="KW-1185">Reference proteome</keyword>
<gene>
    <name evidence="1" type="ORF">SAMN05421659_102239</name>
</gene>
<dbReference type="Proteomes" id="UP000199701">
    <property type="component" value="Unassembled WGS sequence"/>
</dbReference>
<protein>
    <submittedName>
        <fullName evidence="1">Uncharacterized protein</fullName>
    </submittedName>
</protein>
<evidence type="ECO:0000313" key="1">
    <source>
        <dbReference type="EMBL" id="SEV93628.1"/>
    </source>
</evidence>
<dbReference type="EMBL" id="FOJI01000002">
    <property type="protein sequence ID" value="SEV93628.1"/>
    <property type="molecule type" value="Genomic_DNA"/>
</dbReference>